<dbReference type="EMBL" id="HADY01009918">
    <property type="protein sequence ID" value="SBP48403.1"/>
    <property type="molecule type" value="Transcribed_RNA"/>
</dbReference>
<evidence type="ECO:0000313" key="1">
    <source>
        <dbReference type="EMBL" id="SBP48403.1"/>
    </source>
</evidence>
<organism evidence="1">
    <name type="scientific">Nothobranchius furzeri</name>
    <name type="common">Turquoise killifish</name>
    <dbReference type="NCBI Taxonomy" id="105023"/>
    <lineage>
        <taxon>Eukaryota</taxon>
        <taxon>Metazoa</taxon>
        <taxon>Chordata</taxon>
        <taxon>Craniata</taxon>
        <taxon>Vertebrata</taxon>
        <taxon>Euteleostomi</taxon>
        <taxon>Actinopterygii</taxon>
        <taxon>Neopterygii</taxon>
        <taxon>Teleostei</taxon>
        <taxon>Neoteleostei</taxon>
        <taxon>Acanthomorphata</taxon>
        <taxon>Ovalentaria</taxon>
        <taxon>Atherinomorphae</taxon>
        <taxon>Cyprinodontiformes</taxon>
        <taxon>Nothobranchiidae</taxon>
        <taxon>Nothobranchius</taxon>
    </lineage>
</organism>
<reference evidence="1" key="2">
    <citation type="submission" date="2016-06" db="EMBL/GenBank/DDBJ databases">
        <title>The genome of a short-lived fish provides insights into sex chromosome evolution and the genetic control of aging.</title>
        <authorList>
            <person name="Reichwald K."/>
            <person name="Felder M."/>
            <person name="Petzold A."/>
            <person name="Koch P."/>
            <person name="Groth M."/>
            <person name="Platzer M."/>
        </authorList>
    </citation>
    <scope>NUCLEOTIDE SEQUENCE</scope>
    <source>
        <tissue evidence="1">Brain</tissue>
    </source>
</reference>
<name>A0A1A8A179_NOTFU</name>
<proteinExistence type="predicted"/>
<accession>A0A1A8A179</accession>
<dbReference type="AlphaFoldDB" id="A0A1A8A179"/>
<dbReference type="EMBL" id="HADY01014326">
    <property type="protein sequence ID" value="SBP52811.1"/>
    <property type="molecule type" value="Transcribed_RNA"/>
</dbReference>
<sequence length="77" mass="8958">LSSGSCSYLNKAHKKAFRQLLDNVRTNSASCKWFEPTNFFRPCFQGAILHCNMRKGFCSLLVKQFIYRAHFMQQCAM</sequence>
<feature type="non-terminal residue" evidence="1">
    <location>
        <position position="1"/>
    </location>
</feature>
<protein>
    <submittedName>
        <fullName evidence="1">Solute carrier family 35, member D2</fullName>
    </submittedName>
</protein>
<gene>
    <name evidence="1" type="primary">SLC35D2</name>
</gene>
<reference evidence="1" key="1">
    <citation type="submission" date="2016-05" db="EMBL/GenBank/DDBJ databases">
        <authorList>
            <person name="Lavstsen T."/>
            <person name="Jespersen J.S."/>
        </authorList>
    </citation>
    <scope>NUCLEOTIDE SEQUENCE</scope>
    <source>
        <tissue evidence="1">Brain</tissue>
    </source>
</reference>
<feature type="non-terminal residue" evidence="1">
    <location>
        <position position="77"/>
    </location>
</feature>